<dbReference type="Pfam" id="PF22692">
    <property type="entry name" value="LlgE_F_G_D1"/>
    <property type="match status" value="1"/>
</dbReference>
<feature type="domain" description="Flagellar hook protein FlgE/F/G-like D1" evidence="6">
    <location>
        <begin position="88"/>
        <end position="144"/>
    </location>
</feature>
<dbReference type="AlphaFoldDB" id="A0A0S4S0Q4"/>
<organism evidence="7 8">
    <name type="scientific">Campylobacter hyointestinalis subsp. hyointestinalis</name>
    <dbReference type="NCBI Taxonomy" id="91352"/>
    <lineage>
        <taxon>Bacteria</taxon>
        <taxon>Pseudomonadati</taxon>
        <taxon>Campylobacterota</taxon>
        <taxon>Epsilonproteobacteria</taxon>
        <taxon>Campylobacterales</taxon>
        <taxon>Campylobacteraceae</taxon>
        <taxon>Campylobacter</taxon>
    </lineage>
</organism>
<evidence type="ECO:0000259" key="5">
    <source>
        <dbReference type="Pfam" id="PF06429"/>
    </source>
</evidence>
<name>A0A0S4S0Q4_CAMHY</name>
<evidence type="ECO:0000259" key="6">
    <source>
        <dbReference type="Pfam" id="PF22692"/>
    </source>
</evidence>
<comment type="subcellular location">
    <subcellularLocation>
        <location evidence="1 4">Bacterial flagellum basal body</location>
    </subcellularLocation>
</comment>
<keyword evidence="7" id="KW-0969">Cilium</keyword>
<evidence type="ECO:0000313" key="7">
    <source>
        <dbReference type="EMBL" id="CUU79658.1"/>
    </source>
</evidence>
<gene>
    <name evidence="7" type="primary">flgE_2</name>
    <name evidence="7" type="ORF">ERS686654_01098</name>
</gene>
<protein>
    <submittedName>
        <fullName evidence="7">Flagellar hook protein</fullName>
    </submittedName>
</protein>
<dbReference type="SUPFAM" id="SSF117143">
    <property type="entry name" value="Flagellar hook protein flgE"/>
    <property type="match status" value="1"/>
</dbReference>
<evidence type="ECO:0000256" key="4">
    <source>
        <dbReference type="RuleBase" id="RU362116"/>
    </source>
</evidence>
<proteinExistence type="inferred from homology"/>
<comment type="similarity">
    <text evidence="2 4">Belongs to the flagella basal body rod proteins family.</text>
</comment>
<keyword evidence="7" id="KW-0966">Cell projection</keyword>
<dbReference type="Pfam" id="PF06429">
    <property type="entry name" value="Flg_bbr_C"/>
    <property type="match status" value="1"/>
</dbReference>
<dbReference type="NCBIfam" id="TIGR03506">
    <property type="entry name" value="FlgEFG_subfam"/>
    <property type="match status" value="2"/>
</dbReference>
<keyword evidence="7" id="KW-0282">Flagellum</keyword>
<evidence type="ECO:0000313" key="8">
    <source>
        <dbReference type="Proteomes" id="UP000052237"/>
    </source>
</evidence>
<dbReference type="PANTHER" id="PTHR30435">
    <property type="entry name" value="FLAGELLAR PROTEIN"/>
    <property type="match status" value="1"/>
</dbReference>
<evidence type="ECO:0000256" key="1">
    <source>
        <dbReference type="ARBA" id="ARBA00004117"/>
    </source>
</evidence>
<evidence type="ECO:0000256" key="2">
    <source>
        <dbReference type="ARBA" id="ARBA00009677"/>
    </source>
</evidence>
<sequence length="627" mass="67446">MMIGFYNGISGVKSQGFGIDVVANNISNVNNVGFKSSTPEFKSIFYQTLAQGSTPVTSQIGLGSTSMATSLKFSQGSITSTDKVFDMAIEGDGFFGVSVGNELYFTRNGDFIRDANGDMVDASGRYLQGTMANLSPIGLSQNAQDKLGAGTNGEAFTVETGNSIKLGAVDAQTKIHLPNILFIPATATTEVKFKGNLDSSLIQDNVKLNLNINPATKEELNLTNDQINQTLDKAAQRLNINGDLNVVEHKLDIGENQTVNLKITDKDGKTLEVSAKTDFDGKFSLNNIDVKDLNLDGDLSISASSTTDQLNKDAKTISLKGDLKDTPEVLSINENQEVNIKITDIDGKTVKARAIADKDGKFELKDYDVSKLNLEEELTIVAEATIKQEVPNTFSSSVDVYSADGTKNIIKLTYEKQIPQEADKTVWNVTATMMSSKNEVLSTSTGALTYNEKGALTSSTISQVGGVKLNFGSFYTEGTPNSGYDGMVTSANKSVMTNVTKDGYAEGLLKEYSMNDNGEIVAIFDNGKMSSVAKVALYHFQNDQGLSKVSENAYSATSNSGRPIFYTDANGEVIYGAKIQNSSLEMSNVDLGTSLTDLIIMQKAYDASAKSITTSDQMIQKAINMKK</sequence>
<dbReference type="Gene3D" id="2.60.98.20">
    <property type="entry name" value="Flagellar hook protein FlgE"/>
    <property type="match status" value="1"/>
</dbReference>
<dbReference type="InterPro" id="IPR037925">
    <property type="entry name" value="FlgE/F/G-like"/>
</dbReference>
<keyword evidence="3 4" id="KW-0975">Bacterial flagellum</keyword>
<evidence type="ECO:0000256" key="3">
    <source>
        <dbReference type="ARBA" id="ARBA00023143"/>
    </source>
</evidence>
<dbReference type="InterPro" id="IPR037058">
    <property type="entry name" value="Falgellar_hook_FlgE_sf"/>
</dbReference>
<dbReference type="InterPro" id="IPR020013">
    <property type="entry name" value="Flagellar_FlgE/F/G"/>
</dbReference>
<dbReference type="GO" id="GO:0009425">
    <property type="term" value="C:bacterial-type flagellum basal body"/>
    <property type="evidence" value="ECO:0007669"/>
    <property type="project" value="UniProtKB-SubCell"/>
</dbReference>
<dbReference type="EMBL" id="FAVB01000002">
    <property type="protein sequence ID" value="CUU79658.1"/>
    <property type="molecule type" value="Genomic_DNA"/>
</dbReference>
<reference evidence="7 8" key="1">
    <citation type="submission" date="2015-11" db="EMBL/GenBank/DDBJ databases">
        <authorList>
            <consortium name="Pathogen Informatics"/>
        </authorList>
    </citation>
    <scope>NUCLEOTIDE SEQUENCE [LARGE SCALE GENOMIC DNA]</scope>
    <source>
        <strain evidence="7 8">006A-0059</strain>
    </source>
</reference>
<keyword evidence="8" id="KW-1185">Reference proteome</keyword>
<dbReference type="InterPro" id="IPR053967">
    <property type="entry name" value="LlgE_F_G-like_D1"/>
</dbReference>
<dbReference type="Proteomes" id="UP000052237">
    <property type="component" value="Unassembled WGS sequence"/>
</dbReference>
<feature type="domain" description="Flagellar basal-body/hook protein C-terminal" evidence="5">
    <location>
        <begin position="581"/>
        <end position="625"/>
    </location>
</feature>
<comment type="caution">
    <text evidence="7">The sequence shown here is derived from an EMBL/GenBank/DDBJ whole genome shotgun (WGS) entry which is preliminary data.</text>
</comment>
<dbReference type="PANTHER" id="PTHR30435:SF19">
    <property type="entry name" value="FLAGELLAR BASAL-BODY ROD PROTEIN FLGG"/>
    <property type="match status" value="1"/>
</dbReference>
<accession>A0A0S4S0Q4</accession>
<dbReference type="InterPro" id="IPR010930">
    <property type="entry name" value="Flg_bb/hook_C_dom"/>
</dbReference>
<dbReference type="GO" id="GO:0071978">
    <property type="term" value="P:bacterial-type flagellum-dependent swarming motility"/>
    <property type="evidence" value="ECO:0007669"/>
    <property type="project" value="TreeGrafter"/>
</dbReference>
<dbReference type="RefSeq" id="WP_059435123.1">
    <property type="nucleotide sequence ID" value="NZ_FAVB01000002.1"/>
</dbReference>